<accession>A0A498JJ34</accession>
<keyword evidence="1" id="KW-0732">Signal</keyword>
<feature type="chain" id="PRO_5019861318" evidence="1">
    <location>
        <begin position="21"/>
        <end position="60"/>
    </location>
</feature>
<evidence type="ECO:0000256" key="1">
    <source>
        <dbReference type="SAM" id="SignalP"/>
    </source>
</evidence>
<organism evidence="2 3">
    <name type="scientific">Malus domestica</name>
    <name type="common">Apple</name>
    <name type="synonym">Pyrus malus</name>
    <dbReference type="NCBI Taxonomy" id="3750"/>
    <lineage>
        <taxon>Eukaryota</taxon>
        <taxon>Viridiplantae</taxon>
        <taxon>Streptophyta</taxon>
        <taxon>Embryophyta</taxon>
        <taxon>Tracheophyta</taxon>
        <taxon>Spermatophyta</taxon>
        <taxon>Magnoliopsida</taxon>
        <taxon>eudicotyledons</taxon>
        <taxon>Gunneridae</taxon>
        <taxon>Pentapetalae</taxon>
        <taxon>rosids</taxon>
        <taxon>fabids</taxon>
        <taxon>Rosales</taxon>
        <taxon>Rosaceae</taxon>
        <taxon>Amygdaloideae</taxon>
        <taxon>Maleae</taxon>
        <taxon>Malus</taxon>
    </lineage>
</organism>
<evidence type="ECO:0000313" key="3">
    <source>
        <dbReference type="Proteomes" id="UP000290289"/>
    </source>
</evidence>
<dbReference type="EMBL" id="RDQH01000333">
    <property type="protein sequence ID" value="RXH93954.1"/>
    <property type="molecule type" value="Genomic_DNA"/>
</dbReference>
<protein>
    <submittedName>
        <fullName evidence="2">Uncharacterized protein</fullName>
    </submittedName>
</protein>
<feature type="signal peptide" evidence="1">
    <location>
        <begin position="1"/>
        <end position="20"/>
    </location>
</feature>
<name>A0A498JJ34_MALDO</name>
<keyword evidence="3" id="KW-1185">Reference proteome</keyword>
<sequence>MLLIFSVFFSLLFSRRKWWGVEWGKAGECCWDGKANLAIFMANEKQEREAVSELGSCKPW</sequence>
<dbReference type="AlphaFoldDB" id="A0A498JJ34"/>
<dbReference type="Proteomes" id="UP000290289">
    <property type="component" value="Chromosome 7"/>
</dbReference>
<gene>
    <name evidence="2" type="ORF">DVH24_016021</name>
</gene>
<reference evidence="2 3" key="1">
    <citation type="submission" date="2018-10" db="EMBL/GenBank/DDBJ databases">
        <title>A high-quality apple genome assembly.</title>
        <authorList>
            <person name="Hu J."/>
        </authorList>
    </citation>
    <scope>NUCLEOTIDE SEQUENCE [LARGE SCALE GENOMIC DNA]</scope>
    <source>
        <strain evidence="3">cv. HFTH1</strain>
        <tissue evidence="2">Young leaf</tissue>
    </source>
</reference>
<comment type="caution">
    <text evidence="2">The sequence shown here is derived from an EMBL/GenBank/DDBJ whole genome shotgun (WGS) entry which is preliminary data.</text>
</comment>
<proteinExistence type="predicted"/>
<evidence type="ECO:0000313" key="2">
    <source>
        <dbReference type="EMBL" id="RXH93954.1"/>
    </source>
</evidence>